<reference evidence="2" key="1">
    <citation type="journal article" date="2024" name="Antonie Van Leeuwenhoek">
        <title>Bradyrhizobium ontarionense sp. nov., a novel bacterial symbiont isolated from Aeschynomene indica (Indian jointvetch), harbours photosynthesis, nitrogen fixation and nitrous oxide (N2O) reductase genes.</title>
        <authorList>
            <person name="Bromfield E.S.P."/>
            <person name="Cloutier S."/>
        </authorList>
    </citation>
    <scope>NUCLEOTIDE SEQUENCE</scope>
    <source>
        <strain evidence="2">A19</strain>
    </source>
</reference>
<gene>
    <name evidence="2" type="ORF">LQG66_06510</name>
</gene>
<dbReference type="EMBL" id="CP088156">
    <property type="protein sequence ID" value="UFZ05958.1"/>
    <property type="molecule type" value="Genomic_DNA"/>
</dbReference>
<dbReference type="SUPFAM" id="SSF56601">
    <property type="entry name" value="beta-lactamase/transpeptidase-like"/>
    <property type="match status" value="1"/>
</dbReference>
<organism evidence="2 3">
    <name type="scientific">Bradyrhizobium ontarionense</name>
    <dbReference type="NCBI Taxonomy" id="2898149"/>
    <lineage>
        <taxon>Bacteria</taxon>
        <taxon>Pseudomonadati</taxon>
        <taxon>Pseudomonadota</taxon>
        <taxon>Alphaproteobacteria</taxon>
        <taxon>Hyphomicrobiales</taxon>
        <taxon>Nitrobacteraceae</taxon>
        <taxon>Bradyrhizobium</taxon>
    </lineage>
</organism>
<dbReference type="InterPro" id="IPR001466">
    <property type="entry name" value="Beta-lactam-related"/>
</dbReference>
<accession>A0ABY3RGX6</accession>
<dbReference type="PANTHER" id="PTHR43283">
    <property type="entry name" value="BETA-LACTAMASE-RELATED"/>
    <property type="match status" value="1"/>
</dbReference>
<feature type="domain" description="Beta-lactamase-related" evidence="1">
    <location>
        <begin position="80"/>
        <end position="372"/>
    </location>
</feature>
<evidence type="ECO:0000313" key="3">
    <source>
        <dbReference type="Proteomes" id="UP001431010"/>
    </source>
</evidence>
<dbReference type="PANTHER" id="PTHR43283:SF7">
    <property type="entry name" value="BETA-LACTAMASE-RELATED DOMAIN-CONTAINING PROTEIN"/>
    <property type="match status" value="1"/>
</dbReference>
<name>A0ABY3RGX6_9BRAD</name>
<dbReference type="Pfam" id="PF00144">
    <property type="entry name" value="Beta-lactamase"/>
    <property type="match status" value="1"/>
</dbReference>
<proteinExistence type="predicted"/>
<evidence type="ECO:0000259" key="1">
    <source>
        <dbReference type="Pfam" id="PF00144"/>
    </source>
</evidence>
<dbReference type="Proteomes" id="UP001431010">
    <property type="component" value="Chromosome"/>
</dbReference>
<protein>
    <submittedName>
        <fullName evidence="2">Beta-lactamase family protein</fullName>
    </submittedName>
</protein>
<sequence length="389" mass="42200">MSNPPPPSSADLSNWRTAPFSRWAFHNIRSILPVADIESAPGSAWPLPASPVSFDGFSLRLPKGGTLDLDGFLKATATDGLLVLHDGRIVFEFYDGGTDRDTPHILMSATKSITGLMIGILAGRGELDVDAEVTRYVPEVAATAYRGATIRQLVDMRAGIVLDGAGLQAYADASGWEPVATGTTPNLHDFYETMRARAEPHGGAFSYVSANTDLLGWVVERATGRSFASLVSTLLWKPMGASGEAFITVDRKGAPRCTGGFCATLRDFGRLGQLVLSGGRRDSNPIIPSSWIDDVRHNGDAQAWRDGQWRDSFAAISRNMHYRGGWYVIDDEPQLMFAMGIHGQNLFVDAANKIVIAKLSSWAQPVDGQSIWLTHQAVAEFTRCLKTTD</sequence>
<dbReference type="InterPro" id="IPR012338">
    <property type="entry name" value="Beta-lactam/transpept-like"/>
</dbReference>
<dbReference type="RefSeq" id="WP_231324568.1">
    <property type="nucleotide sequence ID" value="NZ_CP088156.1"/>
</dbReference>
<keyword evidence="3" id="KW-1185">Reference proteome</keyword>
<evidence type="ECO:0000313" key="2">
    <source>
        <dbReference type="EMBL" id="UFZ05958.1"/>
    </source>
</evidence>
<dbReference type="Gene3D" id="3.40.710.10">
    <property type="entry name" value="DD-peptidase/beta-lactamase superfamily"/>
    <property type="match status" value="1"/>
</dbReference>
<dbReference type="InterPro" id="IPR050789">
    <property type="entry name" value="Diverse_Enzym_Activities"/>
</dbReference>